<keyword evidence="2" id="KW-1185">Reference proteome</keyword>
<protein>
    <submittedName>
        <fullName evidence="1">Restriction endonuclease</fullName>
    </submittedName>
</protein>
<dbReference type="Proteomes" id="UP000662703">
    <property type="component" value="Unassembled WGS sequence"/>
</dbReference>
<keyword evidence="1" id="KW-0378">Hydrolase</keyword>
<accession>A0ABS0ARG2</accession>
<dbReference type="RefSeq" id="WP_161384467.1">
    <property type="nucleotide sequence ID" value="NZ_ARXX01000028.1"/>
</dbReference>
<reference evidence="1 2" key="1">
    <citation type="submission" date="2012-09" db="EMBL/GenBank/DDBJ databases">
        <title>Genome Sequence of alkane-degrading Bacterium Alcanivorax sp. 521-1.</title>
        <authorList>
            <person name="Lai Q."/>
            <person name="Shao Z."/>
        </authorList>
    </citation>
    <scope>NUCLEOTIDE SEQUENCE [LARGE SCALE GENOMIC DNA]</scope>
    <source>
        <strain evidence="1 2">521-1</strain>
    </source>
</reference>
<keyword evidence="1" id="KW-0255">Endonuclease</keyword>
<dbReference type="EMBL" id="ARXX01000028">
    <property type="protein sequence ID" value="MBF5056727.1"/>
    <property type="molecule type" value="Genomic_DNA"/>
</dbReference>
<organism evidence="1 2">
    <name type="scientific">Alloalcanivorax profundimaris</name>
    <dbReference type="NCBI Taxonomy" id="2735259"/>
    <lineage>
        <taxon>Bacteria</taxon>
        <taxon>Pseudomonadati</taxon>
        <taxon>Pseudomonadota</taxon>
        <taxon>Gammaproteobacteria</taxon>
        <taxon>Oceanospirillales</taxon>
        <taxon>Alcanivoracaceae</taxon>
        <taxon>Alloalcanivorax</taxon>
    </lineage>
</organism>
<gene>
    <name evidence="1" type="ORF">Y5W_02021</name>
</gene>
<comment type="caution">
    <text evidence="1">The sequence shown here is derived from an EMBL/GenBank/DDBJ whole genome shotgun (WGS) entry which is preliminary data.</text>
</comment>
<proteinExistence type="predicted"/>
<dbReference type="Gene3D" id="3.40.1350.10">
    <property type="match status" value="1"/>
</dbReference>
<dbReference type="InterPro" id="IPR011856">
    <property type="entry name" value="tRNA_endonuc-like_dom_sf"/>
</dbReference>
<evidence type="ECO:0000313" key="2">
    <source>
        <dbReference type="Proteomes" id="UP000662703"/>
    </source>
</evidence>
<evidence type="ECO:0000313" key="1">
    <source>
        <dbReference type="EMBL" id="MBF5056727.1"/>
    </source>
</evidence>
<sequence>MAIPDFQSVMRPLEFLAFHTHTPTQPKTEPADTNLSDTPDEQLQRAHASLMDSLADELLDTITAATPAFFEKLVVDLMLAMGYGGSREDAGQATCYTSDGGAGRASHETDDRHVPAAAIKCGCLS</sequence>
<name>A0ABS0ARG2_9GAMM</name>
<keyword evidence="1" id="KW-0540">Nuclease</keyword>
<dbReference type="GO" id="GO:0004519">
    <property type="term" value="F:endonuclease activity"/>
    <property type="evidence" value="ECO:0007669"/>
    <property type="project" value="UniProtKB-KW"/>
</dbReference>